<keyword evidence="5" id="KW-0547">Nucleotide-binding</keyword>
<dbReference type="InterPro" id="IPR050352">
    <property type="entry name" value="ABCG_transporters"/>
</dbReference>
<dbReference type="InterPro" id="IPR013525">
    <property type="entry name" value="ABC2_TM"/>
</dbReference>
<sequence>MAEDEASRQPLLRASHSPVDRTGYGAHSEIQQIPEDRINRASYDSFAPRPRTLFRSDSTMEQQPVTLSWENISVFVKEKKKKRAEQHMVEVDAENGKVSTKNGVKQIVRDVSGVVEPGSLLAIMGASGAGKSTLMNVLTNRNLKDCIVDGQVKVNGVSAENGIRNVSAYVQQDDLFFSTLTVRETLRFRALLRMDQTIPKKARLERVEEIIQEMGLLKCADTQVGKAGTKKGISGGESKRLSFACEMLTNPPLMFCDEPTSGLDSFMAQSIVQTLKNMASKNRTILCTIHQPSSEVFAMFDRVLLLAEGRVAFMGESARAVEFFRSLKYTCPNNFNPADFYILTLAIVPGQEEECRTKVNAICDAFDITDEANETRNHFAKEKSDSARTSGSVMMDEAFKTESRYEAGWGRQFSCVIWRSWISLMRDAILFRVRMIQTMVVALVLGLIYLRLDYDQKGVMNINGALFLLITNASFTNMFAVVNSFPHELAIFMREYGSGLYRTDVYFLAKGLAELPTFVILPVIFISIDYWMIGLTETWQAYLVATGIIVLVSNVAVSFGLIISTLAGDVNIALAIAPPILIPFMMFGGFFLNNDSVPVYFIWLKYLSWFKYANELLTVNQWEDVTSIDCGSNSTLVPCQYRNGADVLRYISFSADNNWLNLGLLFALLFGFRLFSFIFLLIRARRSKT</sequence>
<evidence type="ECO:0000256" key="5">
    <source>
        <dbReference type="ARBA" id="ARBA00022741"/>
    </source>
</evidence>
<dbReference type="GO" id="GO:0016887">
    <property type="term" value="F:ATP hydrolysis activity"/>
    <property type="evidence" value="ECO:0007669"/>
    <property type="project" value="InterPro"/>
</dbReference>
<dbReference type="SMART" id="SM00382">
    <property type="entry name" value="AAA"/>
    <property type="match status" value="1"/>
</dbReference>
<dbReference type="GO" id="GO:0005524">
    <property type="term" value="F:ATP binding"/>
    <property type="evidence" value="ECO:0007669"/>
    <property type="project" value="UniProtKB-KW"/>
</dbReference>
<feature type="transmembrane region" description="Helical" evidence="10">
    <location>
        <begin position="429"/>
        <end position="450"/>
    </location>
</feature>
<gene>
    <name evidence="12" type="ORF">V1264_010908</name>
</gene>
<keyword evidence="13" id="KW-1185">Reference proteome</keyword>
<keyword evidence="7 10" id="KW-1133">Transmembrane helix</keyword>
<dbReference type="PANTHER" id="PTHR48041">
    <property type="entry name" value="ABC TRANSPORTER G FAMILY MEMBER 28"/>
    <property type="match status" value="1"/>
</dbReference>
<name>A0AAN9BTL7_9CAEN</name>
<keyword evidence="8 10" id="KW-0472">Membrane</keyword>
<evidence type="ECO:0000256" key="8">
    <source>
        <dbReference type="ARBA" id="ARBA00023136"/>
    </source>
</evidence>
<dbReference type="PROSITE" id="PS00211">
    <property type="entry name" value="ABC_TRANSPORTER_1"/>
    <property type="match status" value="1"/>
</dbReference>
<reference evidence="12 13" key="1">
    <citation type="submission" date="2024-02" db="EMBL/GenBank/DDBJ databases">
        <title>Chromosome-scale genome assembly of the rough periwinkle Littorina saxatilis.</title>
        <authorList>
            <person name="De Jode A."/>
            <person name="Faria R."/>
            <person name="Formenti G."/>
            <person name="Sims Y."/>
            <person name="Smith T.P."/>
            <person name="Tracey A."/>
            <person name="Wood J.M.D."/>
            <person name="Zagrodzka Z.B."/>
            <person name="Johannesson K."/>
            <person name="Butlin R.K."/>
            <person name="Leder E.H."/>
        </authorList>
    </citation>
    <scope>NUCLEOTIDE SEQUENCE [LARGE SCALE GENOMIC DNA]</scope>
    <source>
        <strain evidence="12">Snail1</strain>
        <tissue evidence="12">Muscle</tissue>
    </source>
</reference>
<dbReference type="AlphaFoldDB" id="A0AAN9BTL7"/>
<dbReference type="PROSITE" id="PS50893">
    <property type="entry name" value="ABC_TRANSPORTER_2"/>
    <property type="match status" value="1"/>
</dbReference>
<evidence type="ECO:0000256" key="4">
    <source>
        <dbReference type="ARBA" id="ARBA00022692"/>
    </source>
</evidence>
<evidence type="ECO:0000256" key="2">
    <source>
        <dbReference type="ARBA" id="ARBA00005814"/>
    </source>
</evidence>
<accession>A0AAN9BTL7</accession>
<dbReference type="CDD" id="cd03213">
    <property type="entry name" value="ABCG_EPDR"/>
    <property type="match status" value="1"/>
</dbReference>
<keyword evidence="6" id="KW-0067">ATP-binding</keyword>
<evidence type="ECO:0000256" key="6">
    <source>
        <dbReference type="ARBA" id="ARBA00022840"/>
    </source>
</evidence>
<dbReference type="Pfam" id="PF01061">
    <property type="entry name" value="ABC2_membrane"/>
    <property type="match status" value="1"/>
</dbReference>
<dbReference type="PANTHER" id="PTHR48041:SF139">
    <property type="entry name" value="PROTEIN SCARLET"/>
    <property type="match status" value="1"/>
</dbReference>
<evidence type="ECO:0000313" key="13">
    <source>
        <dbReference type="Proteomes" id="UP001374579"/>
    </source>
</evidence>
<evidence type="ECO:0000256" key="3">
    <source>
        <dbReference type="ARBA" id="ARBA00022448"/>
    </source>
</evidence>
<dbReference type="EMBL" id="JBAMIC010000002">
    <property type="protein sequence ID" value="KAK7111238.1"/>
    <property type="molecule type" value="Genomic_DNA"/>
</dbReference>
<proteinExistence type="inferred from homology"/>
<evidence type="ECO:0000256" key="1">
    <source>
        <dbReference type="ARBA" id="ARBA00004141"/>
    </source>
</evidence>
<comment type="subcellular location">
    <subcellularLocation>
        <location evidence="1">Membrane</location>
        <topology evidence="1">Multi-pass membrane protein</topology>
    </subcellularLocation>
</comment>
<feature type="transmembrane region" description="Helical" evidence="10">
    <location>
        <begin position="659"/>
        <end position="682"/>
    </location>
</feature>
<feature type="region of interest" description="Disordered" evidence="9">
    <location>
        <begin position="1"/>
        <end position="27"/>
    </location>
</feature>
<evidence type="ECO:0000256" key="9">
    <source>
        <dbReference type="SAM" id="MobiDB-lite"/>
    </source>
</evidence>
<dbReference type="Proteomes" id="UP001374579">
    <property type="component" value="Unassembled WGS sequence"/>
</dbReference>
<dbReference type="SUPFAM" id="SSF52540">
    <property type="entry name" value="P-loop containing nucleoside triphosphate hydrolases"/>
    <property type="match status" value="1"/>
</dbReference>
<dbReference type="InterPro" id="IPR043926">
    <property type="entry name" value="ABCG_dom"/>
</dbReference>
<dbReference type="InterPro" id="IPR027417">
    <property type="entry name" value="P-loop_NTPase"/>
</dbReference>
<dbReference type="InterPro" id="IPR005284">
    <property type="entry name" value="Pigment_permease/Abcg"/>
</dbReference>
<dbReference type="InterPro" id="IPR017871">
    <property type="entry name" value="ABC_transporter-like_CS"/>
</dbReference>
<feature type="domain" description="ABC transporter" evidence="11">
    <location>
        <begin position="91"/>
        <end position="333"/>
    </location>
</feature>
<evidence type="ECO:0000313" key="12">
    <source>
        <dbReference type="EMBL" id="KAK7111238.1"/>
    </source>
</evidence>
<dbReference type="Pfam" id="PF19055">
    <property type="entry name" value="ABC2_membrane_7"/>
    <property type="match status" value="1"/>
</dbReference>
<comment type="caution">
    <text evidence="12">The sequence shown here is derived from an EMBL/GenBank/DDBJ whole genome shotgun (WGS) entry which is preliminary data.</text>
</comment>
<dbReference type="NCBIfam" id="TIGR00955">
    <property type="entry name" value="3a01204"/>
    <property type="match status" value="1"/>
</dbReference>
<dbReference type="GO" id="GO:0140359">
    <property type="term" value="F:ABC-type transporter activity"/>
    <property type="evidence" value="ECO:0007669"/>
    <property type="project" value="InterPro"/>
</dbReference>
<keyword evidence="3" id="KW-0813">Transport</keyword>
<evidence type="ECO:0000256" key="10">
    <source>
        <dbReference type="SAM" id="Phobius"/>
    </source>
</evidence>
<feature type="transmembrane region" description="Helical" evidence="10">
    <location>
        <begin position="539"/>
        <end position="563"/>
    </location>
</feature>
<dbReference type="InterPro" id="IPR003593">
    <property type="entry name" value="AAA+_ATPase"/>
</dbReference>
<dbReference type="Pfam" id="PF00005">
    <property type="entry name" value="ABC_tran"/>
    <property type="match status" value="1"/>
</dbReference>
<feature type="transmembrane region" description="Helical" evidence="10">
    <location>
        <begin position="570"/>
        <end position="592"/>
    </location>
</feature>
<evidence type="ECO:0000256" key="7">
    <source>
        <dbReference type="ARBA" id="ARBA00022989"/>
    </source>
</evidence>
<protein>
    <recommendedName>
        <fullName evidence="11">ABC transporter domain-containing protein</fullName>
    </recommendedName>
</protein>
<dbReference type="GO" id="GO:0005886">
    <property type="term" value="C:plasma membrane"/>
    <property type="evidence" value="ECO:0007669"/>
    <property type="project" value="TreeGrafter"/>
</dbReference>
<dbReference type="Gene3D" id="3.40.50.300">
    <property type="entry name" value="P-loop containing nucleotide triphosphate hydrolases"/>
    <property type="match status" value="1"/>
</dbReference>
<feature type="transmembrane region" description="Helical" evidence="10">
    <location>
        <begin position="462"/>
        <end position="485"/>
    </location>
</feature>
<comment type="similarity">
    <text evidence="2">Belongs to the ABC transporter superfamily. ABCG family. Eye pigment precursor importer (TC 3.A.1.204) subfamily.</text>
</comment>
<organism evidence="12 13">
    <name type="scientific">Littorina saxatilis</name>
    <dbReference type="NCBI Taxonomy" id="31220"/>
    <lineage>
        <taxon>Eukaryota</taxon>
        <taxon>Metazoa</taxon>
        <taxon>Spiralia</taxon>
        <taxon>Lophotrochozoa</taxon>
        <taxon>Mollusca</taxon>
        <taxon>Gastropoda</taxon>
        <taxon>Caenogastropoda</taxon>
        <taxon>Littorinimorpha</taxon>
        <taxon>Littorinoidea</taxon>
        <taxon>Littorinidae</taxon>
        <taxon>Littorina</taxon>
    </lineage>
</organism>
<dbReference type="InterPro" id="IPR003439">
    <property type="entry name" value="ABC_transporter-like_ATP-bd"/>
</dbReference>
<evidence type="ECO:0000259" key="11">
    <source>
        <dbReference type="PROSITE" id="PS50893"/>
    </source>
</evidence>
<feature type="transmembrane region" description="Helical" evidence="10">
    <location>
        <begin position="505"/>
        <end position="533"/>
    </location>
</feature>
<keyword evidence="4 10" id="KW-0812">Transmembrane</keyword>